<dbReference type="RefSeq" id="WP_009519504.1">
    <property type="nucleotide sequence ID" value="NZ_CCAE010000049.1"/>
</dbReference>
<evidence type="ECO:0000313" key="1">
    <source>
        <dbReference type="EMBL" id="CDN89653.1"/>
    </source>
</evidence>
<proteinExistence type="predicted"/>
<keyword evidence="2" id="KW-1185">Reference proteome</keyword>
<dbReference type="Proteomes" id="UP000028878">
    <property type="component" value="Unassembled WGS sequence"/>
</dbReference>
<evidence type="ECO:0008006" key="3">
    <source>
        <dbReference type="Google" id="ProtNLM"/>
    </source>
</evidence>
<dbReference type="Pfam" id="PF13031">
    <property type="entry name" value="DUF3892"/>
    <property type="match status" value="1"/>
</dbReference>
<reference evidence="2" key="1">
    <citation type="submission" date="2014-11" db="EMBL/GenBank/DDBJ databases">
        <title>Draft genome sequence of Hydrogenophaga intermedia S1.</title>
        <authorList>
            <person name="Gan H.M."/>
            <person name="Chew T.H."/>
            <person name="Stolz A."/>
        </authorList>
    </citation>
    <scope>NUCLEOTIDE SEQUENCE [LARGE SCALE GENOMIC DNA]</scope>
    <source>
        <strain evidence="2">S1</strain>
    </source>
</reference>
<gene>
    <name evidence="1" type="ORF">BN948_04092</name>
</gene>
<evidence type="ECO:0000313" key="2">
    <source>
        <dbReference type="Proteomes" id="UP000028878"/>
    </source>
</evidence>
<dbReference type="EMBL" id="CCAE010000049">
    <property type="protein sequence ID" value="CDN89653.1"/>
    <property type="molecule type" value="Genomic_DNA"/>
</dbReference>
<dbReference type="InterPro" id="IPR024997">
    <property type="entry name" value="DUF3892"/>
</dbReference>
<organism evidence="1 2">
    <name type="scientific">Hydrogenophaga intermedia</name>
    <dbReference type="NCBI Taxonomy" id="65786"/>
    <lineage>
        <taxon>Bacteria</taxon>
        <taxon>Pseudomonadati</taxon>
        <taxon>Pseudomonadota</taxon>
        <taxon>Betaproteobacteria</taxon>
        <taxon>Burkholderiales</taxon>
        <taxon>Comamonadaceae</taxon>
        <taxon>Hydrogenophaga</taxon>
    </lineage>
</organism>
<protein>
    <recommendedName>
        <fullName evidence="3">DUF3892 domain-containing protein</fullName>
    </recommendedName>
</protein>
<sequence length="100" mass="11337">MREFEVNCVTRLSRSGGHEQLTPVGHIANHWRLTRESVIRQVESGAEAYYTLDKASGERCYIRVVRETGHPPYLRTQRAGGWTDHLLALPECGRTCELVG</sequence>
<accession>A0A1L1PPF8</accession>
<name>A0A1L1PPF8_HYDIT</name>
<dbReference type="AlphaFoldDB" id="A0A1L1PPF8"/>